<dbReference type="EMBL" id="MNCJ02000331">
    <property type="protein sequence ID" value="KAF5759568.1"/>
    <property type="molecule type" value="Genomic_DNA"/>
</dbReference>
<sequence length="108" mass="12955">MLSFLKSYKIKGKFRLCFLRTDTFIDTHPCLTDARLSSLIPQHPSKTNSSRYCNFKSEGKHFLVICHTNKKQFELRMYQTTKNHRLFSSKTWARRRTFNSIRQKSLYL</sequence>
<evidence type="ECO:0000313" key="2">
    <source>
        <dbReference type="Proteomes" id="UP000215914"/>
    </source>
</evidence>
<protein>
    <submittedName>
        <fullName evidence="1">Uncharacterized protein</fullName>
    </submittedName>
</protein>
<reference evidence="1" key="1">
    <citation type="journal article" date="2017" name="Nature">
        <title>The sunflower genome provides insights into oil metabolism, flowering and Asterid evolution.</title>
        <authorList>
            <person name="Badouin H."/>
            <person name="Gouzy J."/>
            <person name="Grassa C.J."/>
            <person name="Murat F."/>
            <person name="Staton S.E."/>
            <person name="Cottret L."/>
            <person name="Lelandais-Briere C."/>
            <person name="Owens G.L."/>
            <person name="Carrere S."/>
            <person name="Mayjonade B."/>
            <person name="Legrand L."/>
            <person name="Gill N."/>
            <person name="Kane N.C."/>
            <person name="Bowers J.E."/>
            <person name="Hubner S."/>
            <person name="Bellec A."/>
            <person name="Berard A."/>
            <person name="Berges H."/>
            <person name="Blanchet N."/>
            <person name="Boniface M.C."/>
            <person name="Brunel D."/>
            <person name="Catrice O."/>
            <person name="Chaidir N."/>
            <person name="Claudel C."/>
            <person name="Donnadieu C."/>
            <person name="Faraut T."/>
            <person name="Fievet G."/>
            <person name="Helmstetter N."/>
            <person name="King M."/>
            <person name="Knapp S.J."/>
            <person name="Lai Z."/>
            <person name="Le Paslier M.C."/>
            <person name="Lippi Y."/>
            <person name="Lorenzon L."/>
            <person name="Mandel J.R."/>
            <person name="Marage G."/>
            <person name="Marchand G."/>
            <person name="Marquand E."/>
            <person name="Bret-Mestries E."/>
            <person name="Morien E."/>
            <person name="Nambeesan S."/>
            <person name="Nguyen T."/>
            <person name="Pegot-Espagnet P."/>
            <person name="Pouilly N."/>
            <person name="Raftis F."/>
            <person name="Sallet E."/>
            <person name="Schiex T."/>
            <person name="Thomas J."/>
            <person name="Vandecasteele C."/>
            <person name="Vares D."/>
            <person name="Vear F."/>
            <person name="Vautrin S."/>
            <person name="Crespi M."/>
            <person name="Mangin B."/>
            <person name="Burke J.M."/>
            <person name="Salse J."/>
            <person name="Munos S."/>
            <person name="Vincourt P."/>
            <person name="Rieseberg L.H."/>
            <person name="Langlade N.B."/>
        </authorList>
    </citation>
    <scope>NUCLEOTIDE SEQUENCE</scope>
    <source>
        <tissue evidence="1">Leaves</tissue>
    </source>
</reference>
<evidence type="ECO:0000313" key="1">
    <source>
        <dbReference type="EMBL" id="KAF5759568.1"/>
    </source>
</evidence>
<dbReference type="Gramene" id="mRNA:HanXRQr2_Chr16g0742791">
    <property type="protein sequence ID" value="CDS:HanXRQr2_Chr16g0742791.1"/>
    <property type="gene ID" value="HanXRQr2_Chr16g0742791"/>
</dbReference>
<name>A0A9K3GY80_HELAN</name>
<organism evidence="1 2">
    <name type="scientific">Helianthus annuus</name>
    <name type="common">Common sunflower</name>
    <dbReference type="NCBI Taxonomy" id="4232"/>
    <lineage>
        <taxon>Eukaryota</taxon>
        <taxon>Viridiplantae</taxon>
        <taxon>Streptophyta</taxon>
        <taxon>Embryophyta</taxon>
        <taxon>Tracheophyta</taxon>
        <taxon>Spermatophyta</taxon>
        <taxon>Magnoliopsida</taxon>
        <taxon>eudicotyledons</taxon>
        <taxon>Gunneridae</taxon>
        <taxon>Pentapetalae</taxon>
        <taxon>asterids</taxon>
        <taxon>campanulids</taxon>
        <taxon>Asterales</taxon>
        <taxon>Asteraceae</taxon>
        <taxon>Asteroideae</taxon>
        <taxon>Heliantheae alliance</taxon>
        <taxon>Heliantheae</taxon>
        <taxon>Helianthus</taxon>
    </lineage>
</organism>
<proteinExistence type="predicted"/>
<dbReference type="Proteomes" id="UP000215914">
    <property type="component" value="Unassembled WGS sequence"/>
</dbReference>
<comment type="caution">
    <text evidence="1">The sequence shown here is derived from an EMBL/GenBank/DDBJ whole genome shotgun (WGS) entry which is preliminary data.</text>
</comment>
<reference evidence="1" key="2">
    <citation type="submission" date="2020-06" db="EMBL/GenBank/DDBJ databases">
        <title>Helianthus annuus Genome sequencing and assembly Release 2.</title>
        <authorList>
            <person name="Gouzy J."/>
            <person name="Langlade N."/>
            <person name="Munos S."/>
        </authorList>
    </citation>
    <scope>NUCLEOTIDE SEQUENCE</scope>
    <source>
        <tissue evidence="1">Leaves</tissue>
    </source>
</reference>
<accession>A0A9K3GY80</accession>
<dbReference type="AlphaFoldDB" id="A0A9K3GY80"/>
<gene>
    <name evidence="1" type="ORF">HanXRQr2_Chr16g0742791</name>
</gene>
<keyword evidence="2" id="KW-1185">Reference proteome</keyword>